<dbReference type="GO" id="GO:0005634">
    <property type="term" value="C:nucleus"/>
    <property type="evidence" value="ECO:0007669"/>
    <property type="project" value="TreeGrafter"/>
</dbReference>
<reference evidence="7 8" key="1">
    <citation type="submission" date="2019-08" db="EMBL/GenBank/DDBJ databases">
        <title>Whole genome of Aphis craccivora.</title>
        <authorList>
            <person name="Voronova N.V."/>
            <person name="Shulinski R.S."/>
            <person name="Bandarenka Y.V."/>
            <person name="Zhorov D.G."/>
            <person name="Warner D."/>
        </authorList>
    </citation>
    <scope>NUCLEOTIDE SEQUENCE [LARGE SCALE GENOMIC DNA]</scope>
    <source>
        <strain evidence="7">180601</strain>
        <tissue evidence="7">Whole Body</tissue>
    </source>
</reference>
<evidence type="ECO:0000256" key="4">
    <source>
        <dbReference type="ARBA" id="ARBA00023125"/>
    </source>
</evidence>
<dbReference type="SMART" id="SM00692">
    <property type="entry name" value="DM3"/>
    <property type="match status" value="1"/>
</dbReference>
<dbReference type="InterPro" id="IPR026516">
    <property type="entry name" value="THAP1/10"/>
</dbReference>
<dbReference type="PROSITE" id="PS50950">
    <property type="entry name" value="ZF_THAP"/>
    <property type="match status" value="1"/>
</dbReference>
<dbReference type="Pfam" id="PF05485">
    <property type="entry name" value="THAP"/>
    <property type="match status" value="1"/>
</dbReference>
<name>A0A6G0Y0Q5_APHCR</name>
<dbReference type="GO" id="GO:0006357">
    <property type="term" value="P:regulation of transcription by RNA polymerase II"/>
    <property type="evidence" value="ECO:0007669"/>
    <property type="project" value="TreeGrafter"/>
</dbReference>
<dbReference type="OrthoDB" id="6620051at2759"/>
<evidence type="ECO:0000313" key="8">
    <source>
        <dbReference type="Proteomes" id="UP000478052"/>
    </source>
</evidence>
<dbReference type="SUPFAM" id="SSF57716">
    <property type="entry name" value="Glucocorticoid receptor-like (DNA-binding domain)"/>
    <property type="match status" value="1"/>
</dbReference>
<gene>
    <name evidence="7" type="ORF">FWK35_00020608</name>
</gene>
<dbReference type="PANTHER" id="PTHR46600">
    <property type="entry name" value="THAP DOMAIN-CONTAINING"/>
    <property type="match status" value="1"/>
</dbReference>
<keyword evidence="3" id="KW-0862">Zinc</keyword>
<dbReference type="Proteomes" id="UP000478052">
    <property type="component" value="Unassembled WGS sequence"/>
</dbReference>
<organism evidence="7 8">
    <name type="scientific">Aphis craccivora</name>
    <name type="common">Cowpea aphid</name>
    <dbReference type="NCBI Taxonomy" id="307492"/>
    <lineage>
        <taxon>Eukaryota</taxon>
        <taxon>Metazoa</taxon>
        <taxon>Ecdysozoa</taxon>
        <taxon>Arthropoda</taxon>
        <taxon>Hexapoda</taxon>
        <taxon>Insecta</taxon>
        <taxon>Pterygota</taxon>
        <taxon>Neoptera</taxon>
        <taxon>Paraneoptera</taxon>
        <taxon>Hemiptera</taxon>
        <taxon>Sternorrhyncha</taxon>
        <taxon>Aphidomorpha</taxon>
        <taxon>Aphidoidea</taxon>
        <taxon>Aphididae</taxon>
        <taxon>Aphidini</taxon>
        <taxon>Aphis</taxon>
        <taxon>Aphis</taxon>
    </lineage>
</organism>
<evidence type="ECO:0000259" key="6">
    <source>
        <dbReference type="PROSITE" id="PS50950"/>
    </source>
</evidence>
<sequence length="161" mass="18263">MPSPICVVFCCKSRNNISKHRFPKNDKSRFVKWVERSGNPKLLTITPDQIYKSYLVCDLHFDSDCHSKGTKLLKHNAIPTLCLPVSMKYVLPQSKDPMKPTNSDSRCSVIRSQVELVSTIDHTISFSFDPIPFVSTTDRTDLDGIQPLDSITPELLVLIKR</sequence>
<accession>A0A6G0Y0Q5</accession>
<keyword evidence="8" id="KW-1185">Reference proteome</keyword>
<evidence type="ECO:0000256" key="5">
    <source>
        <dbReference type="PROSITE-ProRule" id="PRU00309"/>
    </source>
</evidence>
<proteinExistence type="predicted"/>
<dbReference type="AlphaFoldDB" id="A0A6G0Y0Q5"/>
<dbReference type="GO" id="GO:0000978">
    <property type="term" value="F:RNA polymerase II cis-regulatory region sequence-specific DNA binding"/>
    <property type="evidence" value="ECO:0007669"/>
    <property type="project" value="TreeGrafter"/>
</dbReference>
<evidence type="ECO:0000256" key="3">
    <source>
        <dbReference type="ARBA" id="ARBA00022833"/>
    </source>
</evidence>
<feature type="non-terminal residue" evidence="7">
    <location>
        <position position="161"/>
    </location>
</feature>
<dbReference type="EMBL" id="VUJU01007101">
    <property type="protein sequence ID" value="KAF0746718.1"/>
    <property type="molecule type" value="Genomic_DNA"/>
</dbReference>
<evidence type="ECO:0000256" key="1">
    <source>
        <dbReference type="ARBA" id="ARBA00022723"/>
    </source>
</evidence>
<evidence type="ECO:0000313" key="7">
    <source>
        <dbReference type="EMBL" id="KAF0746718.1"/>
    </source>
</evidence>
<comment type="caution">
    <text evidence="7">The sequence shown here is derived from an EMBL/GenBank/DDBJ whole genome shotgun (WGS) entry which is preliminary data.</text>
</comment>
<dbReference type="GO" id="GO:0003700">
    <property type="term" value="F:DNA-binding transcription factor activity"/>
    <property type="evidence" value="ECO:0007669"/>
    <property type="project" value="TreeGrafter"/>
</dbReference>
<dbReference type="InterPro" id="IPR006612">
    <property type="entry name" value="THAP_Znf"/>
</dbReference>
<keyword evidence="1" id="KW-0479">Metal-binding</keyword>
<evidence type="ECO:0000256" key="2">
    <source>
        <dbReference type="ARBA" id="ARBA00022771"/>
    </source>
</evidence>
<dbReference type="SMART" id="SM00980">
    <property type="entry name" value="THAP"/>
    <property type="match status" value="1"/>
</dbReference>
<keyword evidence="4 5" id="KW-0238">DNA-binding</keyword>
<dbReference type="PANTHER" id="PTHR46600:SF7">
    <property type="entry name" value="SI:DKEY-228B2.6-RELATED"/>
    <property type="match status" value="1"/>
</dbReference>
<feature type="domain" description="THAP-type" evidence="6">
    <location>
        <begin position="1"/>
        <end position="82"/>
    </location>
</feature>
<keyword evidence="2 5" id="KW-0863">Zinc-finger</keyword>
<protein>
    <submittedName>
        <fullName evidence="7">52 kDa repressor of the inhibitor of the protein kinase-like</fullName>
    </submittedName>
</protein>
<dbReference type="GO" id="GO:0008270">
    <property type="term" value="F:zinc ion binding"/>
    <property type="evidence" value="ECO:0007669"/>
    <property type="project" value="UniProtKB-KW"/>
</dbReference>